<comment type="caution">
    <text evidence="2">The sequence shown here is derived from an EMBL/GenBank/DDBJ whole genome shotgun (WGS) entry which is preliminary data.</text>
</comment>
<feature type="region of interest" description="Disordered" evidence="1">
    <location>
        <begin position="1"/>
        <end position="56"/>
    </location>
</feature>
<protein>
    <submittedName>
        <fullName evidence="2">Uncharacterized protein</fullName>
    </submittedName>
</protein>
<gene>
    <name evidence="2" type="ORF">SEMRO_589_G171760.1</name>
</gene>
<feature type="compositionally biased region" description="Low complexity" evidence="1">
    <location>
        <begin position="12"/>
        <end position="23"/>
    </location>
</feature>
<proteinExistence type="predicted"/>
<organism evidence="2 3">
    <name type="scientific">Seminavis robusta</name>
    <dbReference type="NCBI Taxonomy" id="568900"/>
    <lineage>
        <taxon>Eukaryota</taxon>
        <taxon>Sar</taxon>
        <taxon>Stramenopiles</taxon>
        <taxon>Ochrophyta</taxon>
        <taxon>Bacillariophyta</taxon>
        <taxon>Bacillariophyceae</taxon>
        <taxon>Bacillariophycidae</taxon>
        <taxon>Naviculales</taxon>
        <taxon>Naviculaceae</taxon>
        <taxon>Seminavis</taxon>
    </lineage>
</organism>
<reference evidence="2" key="1">
    <citation type="submission" date="2020-06" db="EMBL/GenBank/DDBJ databases">
        <authorList>
            <consortium name="Plant Systems Biology data submission"/>
        </authorList>
    </citation>
    <scope>NUCLEOTIDE SEQUENCE</scope>
    <source>
        <strain evidence="2">D6</strain>
    </source>
</reference>
<accession>A0A9N8E2Q5</accession>
<evidence type="ECO:0000313" key="2">
    <source>
        <dbReference type="EMBL" id="CAB9513408.1"/>
    </source>
</evidence>
<dbReference type="AlphaFoldDB" id="A0A9N8E2Q5"/>
<sequence length="137" mass="14764">MAHCSSFDGPPVSQVASAQDVQQCTRRSGHRAPPVAEGCMRMSLGEEEDTSTGSQELEIPLGYSPAIPLTDMLPLMRLPHLRRPPAAMPPHRVPFATHADIVAAIDQVLAVVGDAQAEMFNQDQAQETRRAPSSARP</sequence>
<dbReference type="EMBL" id="CAICTM010000588">
    <property type="protein sequence ID" value="CAB9513408.1"/>
    <property type="molecule type" value="Genomic_DNA"/>
</dbReference>
<evidence type="ECO:0000256" key="1">
    <source>
        <dbReference type="SAM" id="MobiDB-lite"/>
    </source>
</evidence>
<keyword evidence="3" id="KW-1185">Reference proteome</keyword>
<dbReference type="Proteomes" id="UP001153069">
    <property type="component" value="Unassembled WGS sequence"/>
</dbReference>
<evidence type="ECO:0000313" key="3">
    <source>
        <dbReference type="Proteomes" id="UP001153069"/>
    </source>
</evidence>
<name>A0A9N8E2Q5_9STRA</name>